<evidence type="ECO:0000256" key="14">
    <source>
        <dbReference type="SAM" id="MobiDB-lite"/>
    </source>
</evidence>
<keyword evidence="5" id="KW-0813">Transport</keyword>
<dbReference type="Proteomes" id="UP000184073">
    <property type="component" value="Unassembled WGS sequence"/>
</dbReference>
<dbReference type="GO" id="GO:0034045">
    <property type="term" value="C:phagophore assembly site membrane"/>
    <property type="evidence" value="ECO:0007669"/>
    <property type="project" value="UniProtKB-SubCell"/>
</dbReference>
<feature type="region of interest" description="Disordered" evidence="14">
    <location>
        <begin position="409"/>
        <end position="465"/>
    </location>
</feature>
<keyword evidence="9" id="KW-0472">Membrane</keyword>
<feature type="region of interest" description="Disordered" evidence="14">
    <location>
        <begin position="279"/>
        <end position="315"/>
    </location>
</feature>
<protein>
    <recommendedName>
        <fullName evidence="4">Autophagy-related protein 2</fullName>
    </recommendedName>
</protein>
<dbReference type="OrthoDB" id="18982at2759"/>
<comment type="subcellular location">
    <subcellularLocation>
        <location evidence="1">Endoplasmic reticulum membrane</location>
        <topology evidence="1">Peripheral membrane protein</topology>
    </subcellularLocation>
    <subcellularLocation>
        <location evidence="2">Preautophagosomal structure membrane</location>
        <topology evidence="2">Peripheral membrane protein</topology>
    </subcellularLocation>
</comment>
<accession>A0A1L9PM75</accession>
<evidence type="ECO:0000256" key="11">
    <source>
        <dbReference type="ARBA" id="ARBA00024615"/>
    </source>
</evidence>
<feature type="region of interest" description="Disordered" evidence="14">
    <location>
        <begin position="571"/>
        <end position="600"/>
    </location>
</feature>
<evidence type="ECO:0000256" key="12">
    <source>
        <dbReference type="ARBA" id="ARBA00024631"/>
    </source>
</evidence>
<feature type="compositionally biased region" description="Low complexity" evidence="14">
    <location>
        <begin position="279"/>
        <end position="301"/>
    </location>
</feature>
<dbReference type="PANTHER" id="PTHR13190:SF1">
    <property type="entry name" value="AUTOPHAGY-RELATED 2, ISOFORM A"/>
    <property type="match status" value="1"/>
</dbReference>
<dbReference type="GO" id="GO:0061709">
    <property type="term" value="P:reticulophagy"/>
    <property type="evidence" value="ECO:0007669"/>
    <property type="project" value="TreeGrafter"/>
</dbReference>
<reference evidence="16" key="1">
    <citation type="journal article" date="2017" name="Genome Biol.">
        <title>Comparative genomics reveals high biological diversity and specific adaptations in the industrially and medically important fungal genus Aspergillus.</title>
        <authorList>
            <person name="de Vries R.P."/>
            <person name="Riley R."/>
            <person name="Wiebenga A."/>
            <person name="Aguilar-Osorio G."/>
            <person name="Amillis S."/>
            <person name="Uchima C.A."/>
            <person name="Anderluh G."/>
            <person name="Asadollahi M."/>
            <person name="Askin M."/>
            <person name="Barry K."/>
            <person name="Battaglia E."/>
            <person name="Bayram O."/>
            <person name="Benocci T."/>
            <person name="Braus-Stromeyer S.A."/>
            <person name="Caldana C."/>
            <person name="Canovas D."/>
            <person name="Cerqueira G.C."/>
            <person name="Chen F."/>
            <person name="Chen W."/>
            <person name="Choi C."/>
            <person name="Clum A."/>
            <person name="Dos Santos R.A."/>
            <person name="Damasio A.R."/>
            <person name="Diallinas G."/>
            <person name="Emri T."/>
            <person name="Fekete E."/>
            <person name="Flipphi M."/>
            <person name="Freyberg S."/>
            <person name="Gallo A."/>
            <person name="Gournas C."/>
            <person name="Habgood R."/>
            <person name="Hainaut M."/>
            <person name="Harispe M.L."/>
            <person name="Henrissat B."/>
            <person name="Hilden K.S."/>
            <person name="Hope R."/>
            <person name="Hossain A."/>
            <person name="Karabika E."/>
            <person name="Karaffa L."/>
            <person name="Karanyi Z."/>
            <person name="Krasevec N."/>
            <person name="Kuo A."/>
            <person name="Kusch H."/>
            <person name="LaButti K."/>
            <person name="Lagendijk E.L."/>
            <person name="Lapidus A."/>
            <person name="Levasseur A."/>
            <person name="Lindquist E."/>
            <person name="Lipzen A."/>
            <person name="Logrieco A.F."/>
            <person name="MacCabe A."/>
            <person name="Maekelae M.R."/>
            <person name="Malavazi I."/>
            <person name="Melin P."/>
            <person name="Meyer V."/>
            <person name="Mielnichuk N."/>
            <person name="Miskei M."/>
            <person name="Molnar A.P."/>
            <person name="Mule G."/>
            <person name="Ngan C.Y."/>
            <person name="Orejas M."/>
            <person name="Orosz E."/>
            <person name="Ouedraogo J.P."/>
            <person name="Overkamp K.M."/>
            <person name="Park H.-S."/>
            <person name="Perrone G."/>
            <person name="Piumi F."/>
            <person name="Punt P.J."/>
            <person name="Ram A.F."/>
            <person name="Ramon A."/>
            <person name="Rauscher S."/>
            <person name="Record E."/>
            <person name="Riano-Pachon D.M."/>
            <person name="Robert V."/>
            <person name="Roehrig J."/>
            <person name="Ruller R."/>
            <person name="Salamov A."/>
            <person name="Salih N.S."/>
            <person name="Samson R.A."/>
            <person name="Sandor E."/>
            <person name="Sanguinetti M."/>
            <person name="Schuetze T."/>
            <person name="Sepcic K."/>
            <person name="Shelest E."/>
            <person name="Sherlock G."/>
            <person name="Sophianopoulou V."/>
            <person name="Squina F.M."/>
            <person name="Sun H."/>
            <person name="Susca A."/>
            <person name="Todd R.B."/>
            <person name="Tsang A."/>
            <person name="Unkles S.E."/>
            <person name="van de Wiele N."/>
            <person name="van Rossen-Uffink D."/>
            <person name="Oliveira J.V."/>
            <person name="Vesth T.C."/>
            <person name="Visser J."/>
            <person name="Yu J.-H."/>
            <person name="Zhou M."/>
            <person name="Andersen M.R."/>
            <person name="Archer D.B."/>
            <person name="Baker S.E."/>
            <person name="Benoit I."/>
            <person name="Brakhage A.A."/>
            <person name="Braus G.H."/>
            <person name="Fischer R."/>
            <person name="Frisvad J.C."/>
            <person name="Goldman G.H."/>
            <person name="Houbraken J."/>
            <person name="Oakley B."/>
            <person name="Pocsi I."/>
            <person name="Scazzocchio C."/>
            <person name="Seiboth B."/>
            <person name="vanKuyk P.A."/>
            <person name="Wortman J."/>
            <person name="Dyer P.S."/>
            <person name="Grigoriev I.V."/>
        </authorList>
    </citation>
    <scope>NUCLEOTIDE SEQUENCE [LARGE SCALE GENOMIC DNA]</scope>
    <source>
        <strain evidence="16">CBS 583.65</strain>
    </source>
</reference>
<evidence type="ECO:0000256" key="2">
    <source>
        <dbReference type="ARBA" id="ARBA00004623"/>
    </source>
</evidence>
<comment type="catalytic activity">
    <reaction evidence="10">
        <text>a 1,2-diacyl-sn-glycero-3-phospho-L-serine(in) = a 1,2-diacyl-sn-glycero-3-phospho-L-serine(out)</text>
        <dbReference type="Rhea" id="RHEA:38663"/>
        <dbReference type="ChEBI" id="CHEBI:57262"/>
    </reaction>
</comment>
<keyword evidence="8" id="KW-0445">Lipid transport</keyword>
<evidence type="ECO:0000313" key="16">
    <source>
        <dbReference type="Proteomes" id="UP000184073"/>
    </source>
</evidence>
<comment type="function">
    <text evidence="13">Lipid transfer protein required for autophagosome completion and peroxisome degradation. Tethers the edge of the isolation membrane (IM) to the endoplasmic reticulum (ER) and mediates direct lipid transfer from ER to IM for IM expansion. ATG2 binds to the ER exit site (ERES), which is the membrane source for autophagosome formation, using basic residues in its N-terminal region (NR) and to the expanding edge of the IM through its C-terminal region. The latter binding is assisted by an ATG18-PtdIns3P interaction. ATG2 then extracts phospholipids from the membrane source using its NR and transfers them to ATG9 to the IM through its predicted beta-sheet-rich structure for membrane expansion.</text>
</comment>
<evidence type="ECO:0000313" key="15">
    <source>
        <dbReference type="EMBL" id="OJJ02637.1"/>
    </source>
</evidence>
<sequence length="2098" mass="229262">MAYFLPSFFQKRLLKYALSRLEFVDTEALDPDNLGIRWGQRSTVELRDIGLRLEKLATILHLPASSKLLSARIRFLKLTVPADIYSSGIICEASGIEVHLRLPSEKEACAAKDSLFSVNETIIPNPTDLATSFLQTEPKEEKEELQAAISSRSEILHRSESISDDEEELGLGNETVSLPSFVAAFLKGVSDRLQVHVDDISIRLDVETKQDGPSKRQPEEKPDLISGLLSVHKVSVGAVTAASTEDERPLHLGKRPVSLSGIDISLISEPVVFSNYSRFTTPTSPTTPIPSKSSRPSSPASSIPPAPSSVSSSTHAMMASTIFEPAQHSLNPTEDEPRLSRLGESAYTYDGRFSDADTEENRSYKHLEESQNFSDEEKLLDDPTYLDSVIDSHLQDDPESFGDVPLYFTQDNTDESTPRLQDSGLRTFGADALPSRPSGISGAVASEPNIQNNQSLHSGDGVYARTSVPNLLPQQAGDVANDRDPASQLIRETPLEASGSGSASGHFNDEQLSESKLFSSEEAQSMYMSAISHDSDSRNFVPNIPGGWESPETTLTRDIAHHAEPDEAIGISHGEQDTTPISTPKPADLEETNPLGQSAFSNPREVYTEATDKSSIKSSSEVNETTDIAKRFFHIDRVTIWVPSTKYGEQDTSDSFHSEQESHNLKDSNAHLAVSHMGEKSVSFKAPPSFRPRRDSQESAFTDNGIKSDSNPDIQSLGIDNNITIDISCVEVQFDISIGWLAVKFGQRIFQSFGGNEQTTASQKPPKTDVQDSPTFSLALNKFSLKFVEHVPGNPFPPQKQQPVPSTSFLDFLHDDIVLQASASGLKANFSSSPTTTKFHADLSRFTIGFASEDLISFSEELKMRESTRDIQSPVSNDVSFTLSRSRELATLSISTLPLFINLNIPRLDEVLGWFGGLSTIMELGSSISSISGSKGLKKELPKRARGVRFEGSPPPLARPQKTGAPWKVNARIGGIALDIAGENHYLTLRTTAAKIVSRFEGIAVQIDKAKLSGPFSLHDSRDAPAKVSLNNIRVEYLYTPKEPDLDRLLSLITPSKDKYDEDDDIMIDTLFRQRKQGSVLRATVSGTKVVVTRPELEPLQQLGEELGRLSNVAKYLPEDDRPGILTLALLKEVGIRLHVGGKIGTITANLEHAEAAHISIPSLVATQLNSISIFRNGNEELVGEALPKLPGSIAVPALMVRFIADEMDPTIKVKLHNLRVEYTIPAITALLGISDEMTSGDVAANMASSLANIAELHPPPQESPKMESPGDLTKPTKIKVDMRDCVIGLNPRGTAARGLLVLTHSTFGGTIHDILTSEATLDLRKAFIMIIDNVDNVDTGSNLNRRKPIAAPQGVQVQTFGDMGYVLVSSISSATATMKIMRLGDDGTKSIDVEVRDDLLILETCADSTQTLISIMNGLQPPSPPSQGIKYRTEVVPIQNMLDSFSGDAYAAGLPDDAAGNTDDNARAEVIEKAGIPEGDELEYVTDFYPQPPPDLPSFGSNELGDSFQSQYQMSSSISELDFREDHFAQKSSVGGTAHRWDSVQNTYGLSDDSKLENSPLRVRVRDAHVIWNLFDGYDWQRTRDTISNAVKDVEKKAIERRHNSRSPPALEEEEEDVIGDCLFNSIYIGIPANKDPSELRGEINRNIDDLASETGSYATTSTVTTARRNTSPTVKGKRLRLSRSRNHKMTFELKGIGVDMIVFPPGSGETVSSLDVRVKELEIFDHVPTSTWKKFATYMREAGEKESGASMVHLEILTVKPVTELGASELVLKATVLPLRLHVDQDALDFLTRFFEFRDDSPPSGSPQEPPFLQRSEVNSIPVKLDFKPKRVDYAGLRSGRTTELMNFFILEEADMVLKHVIAYGQLGFDKLGQTLNDVWMPEIKSHQLPGILGALAPIRSFVNVGSGMRDLVVVPMREYRKDGRIVRSIQKGAVAFAKTTSNELVKLGAKLAIGTQTVLQDAEGLLTTTPARQPTGGDEDEMSEEEVAKKISLYADQPVGVVQGLRGAYRGLERDLVLTRDAIIAVPGEVQESGSAKAAARAVLKRAPTVILRPAIGVSKAVGQTLLGAGNSMDPSNRRKIEDVREAARLTVESL</sequence>
<dbReference type="STRING" id="1036611.A0A1L9PM75"/>
<dbReference type="InterPro" id="IPR026849">
    <property type="entry name" value="ATG2"/>
</dbReference>
<dbReference type="GO" id="GO:0005789">
    <property type="term" value="C:endoplasmic reticulum membrane"/>
    <property type="evidence" value="ECO:0007669"/>
    <property type="project" value="UniProtKB-SubCell"/>
</dbReference>
<feature type="compositionally biased region" description="Polar residues" evidence="14">
    <location>
        <begin position="698"/>
        <end position="715"/>
    </location>
</feature>
<keyword evidence="16" id="KW-1185">Reference proteome</keyword>
<evidence type="ECO:0000256" key="1">
    <source>
        <dbReference type="ARBA" id="ARBA00004406"/>
    </source>
</evidence>
<dbReference type="GO" id="GO:0006869">
    <property type="term" value="P:lipid transport"/>
    <property type="evidence" value="ECO:0007669"/>
    <property type="project" value="UniProtKB-KW"/>
</dbReference>
<dbReference type="GO" id="GO:0000422">
    <property type="term" value="P:autophagy of mitochondrion"/>
    <property type="evidence" value="ECO:0007669"/>
    <property type="project" value="TreeGrafter"/>
</dbReference>
<evidence type="ECO:0000256" key="13">
    <source>
        <dbReference type="ARBA" id="ARBA00025269"/>
    </source>
</evidence>
<evidence type="ECO:0000256" key="6">
    <source>
        <dbReference type="ARBA" id="ARBA00022824"/>
    </source>
</evidence>
<dbReference type="RefSeq" id="XP_040668399.1">
    <property type="nucleotide sequence ID" value="XM_040817499.1"/>
</dbReference>
<dbReference type="VEuPathDB" id="FungiDB:ASPVEDRAFT_84124"/>
<keyword evidence="6" id="KW-0256">Endoplasmic reticulum</keyword>
<comment type="catalytic activity">
    <reaction evidence="11">
        <text>a 1,2-diacyl-sn-glycero-3-phosphoethanolamine(in) = a 1,2-diacyl-sn-glycero-3-phosphoethanolamine(out)</text>
        <dbReference type="Rhea" id="RHEA:38895"/>
        <dbReference type="ChEBI" id="CHEBI:64612"/>
    </reaction>
</comment>
<proteinExistence type="inferred from homology"/>
<dbReference type="GeneID" id="63733010"/>
<name>A0A1L9PM75_ASPVE</name>
<comment type="similarity">
    <text evidence="3">Belongs to the ATG2 family.</text>
</comment>
<dbReference type="GO" id="GO:0061723">
    <property type="term" value="P:glycophagy"/>
    <property type="evidence" value="ECO:0007669"/>
    <property type="project" value="TreeGrafter"/>
</dbReference>
<gene>
    <name evidence="15" type="ORF">ASPVEDRAFT_84124</name>
</gene>
<evidence type="ECO:0000256" key="8">
    <source>
        <dbReference type="ARBA" id="ARBA00023055"/>
    </source>
</evidence>
<dbReference type="Pfam" id="PF13329">
    <property type="entry name" value="ATG2_CAD"/>
    <property type="match status" value="1"/>
</dbReference>
<dbReference type="GO" id="GO:0032266">
    <property type="term" value="F:phosphatidylinositol-3-phosphate binding"/>
    <property type="evidence" value="ECO:0007669"/>
    <property type="project" value="TreeGrafter"/>
</dbReference>
<feature type="region of interest" description="Disordered" evidence="14">
    <location>
        <begin position="676"/>
        <end position="715"/>
    </location>
</feature>
<dbReference type="PANTHER" id="PTHR13190">
    <property type="entry name" value="AUTOPHAGY-RELATED 2, ISOFORM A"/>
    <property type="match status" value="1"/>
</dbReference>
<evidence type="ECO:0000256" key="9">
    <source>
        <dbReference type="ARBA" id="ARBA00023136"/>
    </source>
</evidence>
<feature type="compositionally biased region" description="Polar residues" evidence="14">
    <location>
        <begin position="448"/>
        <end position="457"/>
    </location>
</feature>
<dbReference type="GO" id="GO:0000045">
    <property type="term" value="P:autophagosome assembly"/>
    <property type="evidence" value="ECO:0007669"/>
    <property type="project" value="TreeGrafter"/>
</dbReference>
<dbReference type="GO" id="GO:0043495">
    <property type="term" value="F:protein-membrane adaptor activity"/>
    <property type="evidence" value="ECO:0007669"/>
    <property type="project" value="TreeGrafter"/>
</dbReference>
<evidence type="ECO:0000256" key="10">
    <source>
        <dbReference type="ARBA" id="ARBA00024479"/>
    </source>
</evidence>
<keyword evidence="7" id="KW-0072">Autophagy</keyword>
<evidence type="ECO:0000256" key="7">
    <source>
        <dbReference type="ARBA" id="ARBA00023006"/>
    </source>
</evidence>
<dbReference type="EMBL" id="KV878129">
    <property type="protein sequence ID" value="OJJ02637.1"/>
    <property type="molecule type" value="Genomic_DNA"/>
</dbReference>
<evidence type="ECO:0000256" key="3">
    <source>
        <dbReference type="ARBA" id="ARBA00009714"/>
    </source>
</evidence>
<evidence type="ECO:0000256" key="4">
    <source>
        <dbReference type="ARBA" id="ARBA00018070"/>
    </source>
</evidence>
<comment type="catalytic activity">
    <reaction evidence="12">
        <text>a 1,2-diacyl-sn-glycero-3-phosphocholine(in) = a 1,2-diacyl-sn-glycero-3-phosphocholine(out)</text>
        <dbReference type="Rhea" id="RHEA:38571"/>
        <dbReference type="ChEBI" id="CHEBI:57643"/>
    </reaction>
</comment>
<dbReference type="GO" id="GO:0034727">
    <property type="term" value="P:piecemeal microautophagy of the nucleus"/>
    <property type="evidence" value="ECO:0007669"/>
    <property type="project" value="TreeGrafter"/>
</dbReference>
<evidence type="ECO:0000256" key="5">
    <source>
        <dbReference type="ARBA" id="ARBA00022448"/>
    </source>
</evidence>
<organism evidence="15 16">
    <name type="scientific">Aspergillus versicolor CBS 583.65</name>
    <dbReference type="NCBI Taxonomy" id="1036611"/>
    <lineage>
        <taxon>Eukaryota</taxon>
        <taxon>Fungi</taxon>
        <taxon>Dikarya</taxon>
        <taxon>Ascomycota</taxon>
        <taxon>Pezizomycotina</taxon>
        <taxon>Eurotiomycetes</taxon>
        <taxon>Eurotiomycetidae</taxon>
        <taxon>Eurotiales</taxon>
        <taxon>Aspergillaceae</taxon>
        <taxon>Aspergillus</taxon>
        <taxon>Aspergillus subgen. Nidulantes</taxon>
    </lineage>
</organism>
<dbReference type="GO" id="GO:0061908">
    <property type="term" value="C:phagophore"/>
    <property type="evidence" value="ECO:0007669"/>
    <property type="project" value="TreeGrafter"/>
</dbReference>